<dbReference type="EMBL" id="BAAFSV010000001">
    <property type="protein sequence ID" value="GAB1312556.1"/>
    <property type="molecule type" value="Genomic_DNA"/>
</dbReference>
<evidence type="ECO:0000313" key="4">
    <source>
        <dbReference type="Proteomes" id="UP001628179"/>
    </source>
</evidence>
<feature type="transmembrane region" description="Helical" evidence="2">
    <location>
        <begin position="361"/>
        <end position="385"/>
    </location>
</feature>
<dbReference type="Proteomes" id="UP001628179">
    <property type="component" value="Unassembled WGS sequence"/>
</dbReference>
<protein>
    <submittedName>
        <fullName evidence="3">Uncharacterized protein</fullName>
    </submittedName>
</protein>
<evidence type="ECO:0000313" key="3">
    <source>
        <dbReference type="EMBL" id="GAB1312556.1"/>
    </source>
</evidence>
<dbReference type="GeneID" id="98173511"/>
<feature type="region of interest" description="Disordered" evidence="1">
    <location>
        <begin position="387"/>
        <end position="452"/>
    </location>
</feature>
<keyword evidence="2" id="KW-1133">Transmembrane helix</keyword>
<evidence type="ECO:0000256" key="2">
    <source>
        <dbReference type="SAM" id="Phobius"/>
    </source>
</evidence>
<comment type="caution">
    <text evidence="3">The sequence shown here is derived from an EMBL/GenBank/DDBJ whole genome shotgun (WGS) entry which is preliminary data.</text>
</comment>
<name>A0ABQ0G469_9PEZI</name>
<organism evidence="3 4">
    <name type="scientific">Madurella fahalii</name>
    <dbReference type="NCBI Taxonomy" id="1157608"/>
    <lineage>
        <taxon>Eukaryota</taxon>
        <taxon>Fungi</taxon>
        <taxon>Dikarya</taxon>
        <taxon>Ascomycota</taxon>
        <taxon>Pezizomycotina</taxon>
        <taxon>Sordariomycetes</taxon>
        <taxon>Sordariomycetidae</taxon>
        <taxon>Sordariales</taxon>
        <taxon>Sordariales incertae sedis</taxon>
        <taxon>Madurella</taxon>
    </lineage>
</organism>
<dbReference type="RefSeq" id="XP_070914289.1">
    <property type="nucleotide sequence ID" value="XM_071058188.1"/>
</dbReference>
<sequence>MADIYTPAGDSTYLLMTLFYMPTESGKLCDDHNIRVVWTLTCSLALCFVGKKAADVTIGSRISLKLTETPIVIGQEQQMVEFTYGYQLTGIDFGLQHASGLTLSVSGSCKTEYDWLVSNVTGGERYYLWGDAAQSVIIPHNASDIRLAPRVSFRICQSPDSDTCTALSQDFTTPIAVIVSSARRGSVTAESDPWYLTEPRPSDALPEPPIPGVDFWMKLGRPILSCWQQDQWSYGGLSTYSVDRLDELPGLSLPESLRSVLAAALRLPMVVSLGTASGDSALRSRTTSPNGVIDAGKSSIESDMRRLIIGAFVATRNVLVDATMYGKQDDYKNLLYGDNQRPAEGAGDFVIRDPNIQTFNLGGIIALAVVMAVLALTVEAISLVVQHGSSSTPKSERHGNEEGTTNAVHEPATPTAAQLGRATPTKGHGNEKKTNEVHKKTTPTAAQPGGAEVTEGGWLIRSRVLLAPQLFRCSGERKMEDVE</sequence>
<feature type="compositionally biased region" description="Basic and acidic residues" evidence="1">
    <location>
        <begin position="428"/>
        <end position="439"/>
    </location>
</feature>
<proteinExistence type="predicted"/>
<reference evidence="3 4" key="1">
    <citation type="submission" date="2024-09" db="EMBL/GenBank/DDBJ databases">
        <title>Itraconazole resistance in Madurella fahalii resulting from another homologue of gene encoding cytochrome P450 14-alpha sterol demethylase (CYP51).</title>
        <authorList>
            <person name="Yoshioka I."/>
            <person name="Fahal A.H."/>
            <person name="Kaneko S."/>
            <person name="Yaguchi T."/>
        </authorList>
    </citation>
    <scope>NUCLEOTIDE SEQUENCE [LARGE SCALE GENOMIC DNA]</scope>
    <source>
        <strain evidence="3 4">IFM 68171</strain>
    </source>
</reference>
<gene>
    <name evidence="3" type="ORF">MFIFM68171_02766</name>
</gene>
<keyword evidence="4" id="KW-1185">Reference proteome</keyword>
<keyword evidence="2" id="KW-0812">Transmembrane</keyword>
<keyword evidence="2" id="KW-0472">Membrane</keyword>
<evidence type="ECO:0000256" key="1">
    <source>
        <dbReference type="SAM" id="MobiDB-lite"/>
    </source>
</evidence>
<accession>A0ABQ0G469</accession>